<feature type="signal peptide" evidence="1">
    <location>
        <begin position="1"/>
        <end position="23"/>
    </location>
</feature>
<accession>A0ABN8PUV1</accession>
<organism evidence="2 3">
    <name type="scientific">Porites lobata</name>
    <dbReference type="NCBI Taxonomy" id="104759"/>
    <lineage>
        <taxon>Eukaryota</taxon>
        <taxon>Metazoa</taxon>
        <taxon>Cnidaria</taxon>
        <taxon>Anthozoa</taxon>
        <taxon>Hexacorallia</taxon>
        <taxon>Scleractinia</taxon>
        <taxon>Fungiina</taxon>
        <taxon>Poritidae</taxon>
        <taxon>Porites</taxon>
    </lineage>
</organism>
<sequence>MVTAKSVIVVIVVVFLGVNGIERDPNWAKKLLEVLKVRDSYIANLQDVKKSMDSKKIEDLISVLKSVPGQLKGIDNLDLSIVETNKNILRELFKEPEEPIVTKFFASKKLKRNYETRGLGFILRTMRASYDYRCLLVLLSPPPKKPGQKSLPIQTMCSRVKEDVGKQDTFVFSTAKICKSVKQCSGVETAFPYGDTDGTNAKDACTKDNKCDIEKAIPMMGALLWYKISDFIAKSFCSNSLGQPDETAILRRLEDIQNMGNLIMAYGSTFYWKDFFTTAVFVNAFSNLEKAMELVQKRENALGFVSLACSELQAEDMCDVGSIHKEYQSLKKIKNDLLNPPQTRNLRLYSKIDHAKMIELKQNALKHIELLGNIRKLDENLRAAVKGISNYFKGLAEYDQGIAQADVTFLSDKLKEFDKQATTLSEKLEKDVKAAMTALLVTQAAQVIEESTILGLKIAQQMNPLKAFFSGVEAGEVYEQTAEVARAVQELARGSALMANLYQVYDDTSALAKSFQENANQISNLDVMVNAIKENKIDQIGFDADKFVEAYGAYTPKVNRSQLAKNDALWAAFKASTCDLLFNAQGVGAAVSQGVVGGMLLCENLEGTLAEFAALRENIFDFQFDLVDALARVVRGIVAKKLAESITVSNDLLDASKLMVGFFMTQYRLQSHAALYCDKLEYLNQGTEIGACSSTGFFTEHSLNTLVAFNPDTTYDVDERFIYIPTRPQFVGDIGFINLPSLARGESVTFRIPAKRELLRKYNWLARGEQLAPFVESFKLYLPLKEYKEGDEKQHSRTRIQLTSVAGSAFTENAHIVYNLPFEDSNYLTIYSEGYDRCPNGKEIVNPYSLCNNLPKVCDTNTRVPPFTKSIMPTILSTWKLSYTVETGDRDLTWNAPNPATDLLFIGKVKLRFLPRPNKKRVLVYRKDEFASGCCTGNTYRKDWRDKTCTDCPQKPPTDSKSMLDGYYCEKGDEPVASKPPEN</sequence>
<keyword evidence="1" id="KW-0732">Signal</keyword>
<evidence type="ECO:0000313" key="2">
    <source>
        <dbReference type="EMBL" id="CAH3151367.1"/>
    </source>
</evidence>
<comment type="caution">
    <text evidence="2">The sequence shown here is derived from an EMBL/GenBank/DDBJ whole genome shotgun (WGS) entry which is preliminary data.</text>
</comment>
<protein>
    <submittedName>
        <fullName evidence="2">Uncharacterized protein</fullName>
    </submittedName>
</protein>
<evidence type="ECO:0000256" key="1">
    <source>
        <dbReference type="SAM" id="SignalP"/>
    </source>
</evidence>
<evidence type="ECO:0000313" key="3">
    <source>
        <dbReference type="Proteomes" id="UP001159405"/>
    </source>
</evidence>
<dbReference type="Proteomes" id="UP001159405">
    <property type="component" value="Unassembled WGS sequence"/>
</dbReference>
<name>A0ABN8PUV1_9CNID</name>
<dbReference type="EMBL" id="CALNXK010000091">
    <property type="protein sequence ID" value="CAH3151367.1"/>
    <property type="molecule type" value="Genomic_DNA"/>
</dbReference>
<feature type="chain" id="PRO_5046453345" evidence="1">
    <location>
        <begin position="24"/>
        <end position="983"/>
    </location>
</feature>
<proteinExistence type="predicted"/>
<keyword evidence="3" id="KW-1185">Reference proteome</keyword>
<reference evidence="2 3" key="1">
    <citation type="submission" date="2022-05" db="EMBL/GenBank/DDBJ databases">
        <authorList>
            <consortium name="Genoscope - CEA"/>
            <person name="William W."/>
        </authorList>
    </citation>
    <scope>NUCLEOTIDE SEQUENCE [LARGE SCALE GENOMIC DNA]</scope>
</reference>
<gene>
    <name evidence="2" type="ORF">PLOB_00048554</name>
</gene>